<dbReference type="RefSeq" id="XP_021035573.1">
    <property type="nucleotide sequence ID" value="XM_021179914.1"/>
</dbReference>
<dbReference type="Proteomes" id="UP000515126">
    <property type="component" value="Chromosome 13"/>
</dbReference>
<accession>A0A6P5QNQ0</accession>
<evidence type="ECO:0000256" key="1">
    <source>
        <dbReference type="SAM" id="MobiDB-lite"/>
    </source>
</evidence>
<evidence type="ECO:0000313" key="3">
    <source>
        <dbReference type="RefSeq" id="XP_021035573.1"/>
    </source>
</evidence>
<organism evidence="2 3">
    <name type="scientific">Mus caroli</name>
    <name type="common">Ryukyu mouse</name>
    <name type="synonym">Ricefield mouse</name>
    <dbReference type="NCBI Taxonomy" id="10089"/>
    <lineage>
        <taxon>Eukaryota</taxon>
        <taxon>Metazoa</taxon>
        <taxon>Chordata</taxon>
        <taxon>Craniata</taxon>
        <taxon>Vertebrata</taxon>
        <taxon>Euteleostomi</taxon>
        <taxon>Mammalia</taxon>
        <taxon>Eutheria</taxon>
        <taxon>Euarchontoglires</taxon>
        <taxon>Glires</taxon>
        <taxon>Rodentia</taxon>
        <taxon>Myomorpha</taxon>
        <taxon>Muroidea</taxon>
        <taxon>Muridae</taxon>
        <taxon>Murinae</taxon>
        <taxon>Mus</taxon>
        <taxon>Mus</taxon>
    </lineage>
</organism>
<dbReference type="AlphaFoldDB" id="A0A6P5QNQ0"/>
<feature type="region of interest" description="Disordered" evidence="1">
    <location>
        <begin position="293"/>
        <end position="333"/>
    </location>
</feature>
<feature type="region of interest" description="Disordered" evidence="1">
    <location>
        <begin position="153"/>
        <end position="281"/>
    </location>
</feature>
<reference evidence="3" key="1">
    <citation type="submission" date="2025-08" db="UniProtKB">
        <authorList>
            <consortium name="RefSeq"/>
        </authorList>
    </citation>
    <scope>IDENTIFICATION</scope>
</reference>
<feature type="compositionally biased region" description="Low complexity" evidence="1">
    <location>
        <begin position="272"/>
        <end position="281"/>
    </location>
</feature>
<dbReference type="GeneID" id="110307668"/>
<protein>
    <submittedName>
        <fullName evidence="3">Basic salivary proline-rich protein 2-like</fullName>
    </submittedName>
</protein>
<dbReference type="KEGG" id="mcal:110307668"/>
<feature type="region of interest" description="Disordered" evidence="1">
    <location>
        <begin position="36"/>
        <end position="74"/>
    </location>
</feature>
<name>A0A6P5QNQ0_MUSCR</name>
<evidence type="ECO:0000313" key="2">
    <source>
        <dbReference type="Proteomes" id="UP000515126"/>
    </source>
</evidence>
<keyword evidence="2" id="KW-1185">Reference proteome</keyword>
<sequence>MDRDLVVCNPKEGLLEPSSAALYKSAATTANLTAPRCPRWRSQPGIPPPGRDVPTAPHRSPAWGFSPPPPNGKGSLGPSYQAVGIPYHPEWGRQSGVPPPGCGVSMSLVGAQYRVPPFGYGVPQVRKWDRSLGSLFATGGGWFPRPRVGAQNGVPSFGLNDSHSGLVPAPECQVQPPPNSPPPGRGASSSLQGSERATSGKARGPAAQRGKPRLAQGPPRHPFQTRDAGEPRGTRAPPDQAQHTAGRFVRSCHPKPAATPKRARVRLESLPQSAGQGASAALGCTGLHRTAGSALPAAAARPPPLPPLSRRDPEWEEPTGPGSRRVPALAPPR</sequence>
<feature type="compositionally biased region" description="Pro residues" evidence="1">
    <location>
        <begin position="175"/>
        <end position="184"/>
    </location>
</feature>
<proteinExistence type="predicted"/>
<gene>
    <name evidence="3" type="primary">LOC110307668</name>
</gene>